<dbReference type="AlphaFoldDB" id="A0A9P6AWY8"/>
<feature type="signal peptide" evidence="1">
    <location>
        <begin position="1"/>
        <end position="30"/>
    </location>
</feature>
<feature type="chain" id="PRO_5040349256" evidence="1">
    <location>
        <begin position="31"/>
        <end position="138"/>
    </location>
</feature>
<accession>A0A9P6AWY8</accession>
<evidence type="ECO:0000313" key="2">
    <source>
        <dbReference type="EMBL" id="KAF9513425.1"/>
    </source>
</evidence>
<dbReference type="Proteomes" id="UP000886523">
    <property type="component" value="Unassembled WGS sequence"/>
</dbReference>
<reference evidence="2" key="1">
    <citation type="journal article" date="2020" name="Nat. Commun.">
        <title>Large-scale genome sequencing of mycorrhizal fungi provides insights into the early evolution of symbiotic traits.</title>
        <authorList>
            <person name="Miyauchi S."/>
            <person name="Kiss E."/>
            <person name="Kuo A."/>
            <person name="Drula E."/>
            <person name="Kohler A."/>
            <person name="Sanchez-Garcia M."/>
            <person name="Morin E."/>
            <person name="Andreopoulos B."/>
            <person name="Barry K.W."/>
            <person name="Bonito G."/>
            <person name="Buee M."/>
            <person name="Carver A."/>
            <person name="Chen C."/>
            <person name="Cichocki N."/>
            <person name="Clum A."/>
            <person name="Culley D."/>
            <person name="Crous P.W."/>
            <person name="Fauchery L."/>
            <person name="Girlanda M."/>
            <person name="Hayes R.D."/>
            <person name="Keri Z."/>
            <person name="LaButti K."/>
            <person name="Lipzen A."/>
            <person name="Lombard V."/>
            <person name="Magnuson J."/>
            <person name="Maillard F."/>
            <person name="Murat C."/>
            <person name="Nolan M."/>
            <person name="Ohm R.A."/>
            <person name="Pangilinan J."/>
            <person name="Pereira M.F."/>
            <person name="Perotto S."/>
            <person name="Peter M."/>
            <person name="Pfister S."/>
            <person name="Riley R."/>
            <person name="Sitrit Y."/>
            <person name="Stielow J.B."/>
            <person name="Szollosi G."/>
            <person name="Zifcakova L."/>
            <person name="Stursova M."/>
            <person name="Spatafora J.W."/>
            <person name="Tedersoo L."/>
            <person name="Vaario L.M."/>
            <person name="Yamada A."/>
            <person name="Yan M."/>
            <person name="Wang P."/>
            <person name="Xu J."/>
            <person name="Bruns T."/>
            <person name="Baldrian P."/>
            <person name="Vilgalys R."/>
            <person name="Dunand C."/>
            <person name="Henrissat B."/>
            <person name="Grigoriev I.V."/>
            <person name="Hibbett D."/>
            <person name="Nagy L.G."/>
            <person name="Martin F.M."/>
        </authorList>
    </citation>
    <scope>NUCLEOTIDE SEQUENCE</scope>
    <source>
        <strain evidence="2">UP504</strain>
    </source>
</reference>
<organism evidence="2 3">
    <name type="scientific">Hydnum rufescens UP504</name>
    <dbReference type="NCBI Taxonomy" id="1448309"/>
    <lineage>
        <taxon>Eukaryota</taxon>
        <taxon>Fungi</taxon>
        <taxon>Dikarya</taxon>
        <taxon>Basidiomycota</taxon>
        <taxon>Agaricomycotina</taxon>
        <taxon>Agaricomycetes</taxon>
        <taxon>Cantharellales</taxon>
        <taxon>Hydnaceae</taxon>
        <taxon>Hydnum</taxon>
    </lineage>
</organism>
<evidence type="ECO:0000313" key="3">
    <source>
        <dbReference type="Proteomes" id="UP000886523"/>
    </source>
</evidence>
<dbReference type="OrthoDB" id="3362817at2759"/>
<evidence type="ECO:0000256" key="1">
    <source>
        <dbReference type="SAM" id="SignalP"/>
    </source>
</evidence>
<gene>
    <name evidence="2" type="ORF">BS47DRAFT_967518</name>
</gene>
<dbReference type="EMBL" id="MU128972">
    <property type="protein sequence ID" value="KAF9513425.1"/>
    <property type="molecule type" value="Genomic_DNA"/>
</dbReference>
<keyword evidence="1" id="KW-0732">Signal</keyword>
<comment type="caution">
    <text evidence="2">The sequence shown here is derived from an EMBL/GenBank/DDBJ whole genome shotgun (WGS) entry which is preliminary data.</text>
</comment>
<protein>
    <submittedName>
        <fullName evidence="2">Uncharacterized protein</fullName>
    </submittedName>
</protein>
<name>A0A9P6AWY8_9AGAM</name>
<proteinExistence type="predicted"/>
<sequence length="138" mass="14988">MSHTRRVICLLMLCIHTCLLPLYPGRWVHPQDFDRGGVGEWVLGHKIGPVHSLNGKGSIITTDSSSVLDLRIPLLDSGLVSSNIGSMSITASSGHVIMTQSSSSRAAGLVPPIEGSWSFRKALDWLQEKQGRATFVPR</sequence>
<keyword evidence="3" id="KW-1185">Reference proteome</keyword>